<dbReference type="InterPro" id="IPR001173">
    <property type="entry name" value="Glyco_trans_2-like"/>
</dbReference>
<feature type="non-terminal residue" evidence="2">
    <location>
        <position position="378"/>
    </location>
</feature>
<dbReference type="Proteomes" id="UP001596303">
    <property type="component" value="Unassembled WGS sequence"/>
</dbReference>
<feature type="domain" description="Glycosyltransferase 2-like" evidence="1">
    <location>
        <begin position="4"/>
        <end position="130"/>
    </location>
</feature>
<gene>
    <name evidence="2" type="ORF">ACFQDM_13620</name>
</gene>
<proteinExistence type="predicted"/>
<dbReference type="SUPFAM" id="SSF53448">
    <property type="entry name" value="Nucleotide-diphospho-sugar transferases"/>
    <property type="match status" value="1"/>
</dbReference>
<keyword evidence="3" id="KW-1185">Reference proteome</keyword>
<name>A0ABW1SCM8_9PROT</name>
<accession>A0ABW1SCM8</accession>
<dbReference type="CDD" id="cd00761">
    <property type="entry name" value="Glyco_tranf_GTA_type"/>
    <property type="match status" value="1"/>
</dbReference>
<evidence type="ECO:0000313" key="2">
    <source>
        <dbReference type="EMBL" id="MFC6199118.1"/>
    </source>
</evidence>
<organism evidence="2 3">
    <name type="scientific">Ponticaulis profundi</name>
    <dbReference type="NCBI Taxonomy" id="2665222"/>
    <lineage>
        <taxon>Bacteria</taxon>
        <taxon>Pseudomonadati</taxon>
        <taxon>Pseudomonadota</taxon>
        <taxon>Alphaproteobacteria</taxon>
        <taxon>Hyphomonadales</taxon>
        <taxon>Hyphomonadaceae</taxon>
        <taxon>Ponticaulis</taxon>
    </lineage>
</organism>
<dbReference type="RefSeq" id="WP_377379907.1">
    <property type="nucleotide sequence ID" value="NZ_JBHSSW010000023.1"/>
</dbReference>
<evidence type="ECO:0000259" key="1">
    <source>
        <dbReference type="Pfam" id="PF00535"/>
    </source>
</evidence>
<protein>
    <submittedName>
        <fullName evidence="2">Glycosyltransferase family 2 protein</fullName>
    </submittedName>
</protein>
<reference evidence="3" key="1">
    <citation type="journal article" date="2019" name="Int. J. Syst. Evol. Microbiol.">
        <title>The Global Catalogue of Microorganisms (GCM) 10K type strain sequencing project: providing services to taxonomists for standard genome sequencing and annotation.</title>
        <authorList>
            <consortium name="The Broad Institute Genomics Platform"/>
            <consortium name="The Broad Institute Genome Sequencing Center for Infectious Disease"/>
            <person name="Wu L."/>
            <person name="Ma J."/>
        </authorList>
    </citation>
    <scope>NUCLEOTIDE SEQUENCE [LARGE SCALE GENOMIC DNA]</scope>
    <source>
        <strain evidence="3">CGMCC-1.15741</strain>
    </source>
</reference>
<dbReference type="EMBL" id="JBHSSW010000023">
    <property type="protein sequence ID" value="MFC6199118.1"/>
    <property type="molecule type" value="Genomic_DNA"/>
</dbReference>
<dbReference type="InterPro" id="IPR029044">
    <property type="entry name" value="Nucleotide-diphossugar_trans"/>
</dbReference>
<dbReference type="Pfam" id="PF00535">
    <property type="entry name" value="Glycos_transf_2"/>
    <property type="match status" value="1"/>
</dbReference>
<dbReference type="Gene3D" id="3.90.550.10">
    <property type="entry name" value="Spore Coat Polysaccharide Biosynthesis Protein SpsA, Chain A"/>
    <property type="match status" value="1"/>
</dbReference>
<evidence type="ECO:0000313" key="3">
    <source>
        <dbReference type="Proteomes" id="UP001596303"/>
    </source>
</evidence>
<comment type="caution">
    <text evidence="2">The sequence shown here is derived from an EMBL/GenBank/DDBJ whole genome shotgun (WGS) entry which is preliminary data.</text>
</comment>
<sequence>MLISFILTCCDDAPHIARCLVSIAAVARPGDELILIDNGSTDGTSEMIDGHLAQAGFHPEVALKPVLLGARTPGGMGIPANIGLSLAAKETIFFVTGCEWIDAGGFAKLRGRLALSQADIAIANYQIFDEGLGALRPPPDTDAWGAMTPGGNDVGAVRRHALRLLAAPWRTFYRHSFLQGKGLRFPEGDLPQEETPFHWATCLAARTLAIHDVTVCHRRVSRPEAAEDSLQPMAFLTHFATITGLLRGQDEACHLIAIGWLVENVAHQHRYLPLDGLYAYAREAAAQLSKVPNVLWTKALAQVDPRHPAWIVADRLRCGDVGGQLASWENARLSRRLDRLEAGLADTAELARDTLERLRGQDAARGFAAIRAGCARRH</sequence>